<evidence type="ECO:0000313" key="9">
    <source>
        <dbReference type="Proteomes" id="UP000247371"/>
    </source>
</evidence>
<proteinExistence type="predicted"/>
<comment type="caution">
    <text evidence="8">The sequence shown here is derived from an EMBL/GenBank/DDBJ whole genome shotgun (WGS) entry which is preliminary data.</text>
</comment>
<dbReference type="GO" id="GO:0006865">
    <property type="term" value="P:amino acid transport"/>
    <property type="evidence" value="ECO:0007669"/>
    <property type="project" value="InterPro"/>
</dbReference>
<feature type="transmembrane region" description="Helical" evidence="6">
    <location>
        <begin position="142"/>
        <end position="160"/>
    </location>
</feature>
<evidence type="ECO:0000313" key="8">
    <source>
        <dbReference type="EMBL" id="PYD70564.1"/>
    </source>
</evidence>
<dbReference type="EMBL" id="NKUB01000003">
    <property type="protein sequence ID" value="PYD70564.1"/>
    <property type="molecule type" value="Genomic_DNA"/>
</dbReference>
<dbReference type="Proteomes" id="UP000247371">
    <property type="component" value="Unassembled WGS sequence"/>
</dbReference>
<accession>A0A2V4RNL9</accession>
<gene>
    <name evidence="8" type="ORF">CFR76_04185</name>
</gene>
<dbReference type="GO" id="GO:0016020">
    <property type="term" value="C:membrane"/>
    <property type="evidence" value="ECO:0007669"/>
    <property type="project" value="UniProtKB-SubCell"/>
</dbReference>
<feature type="transmembrane region" description="Helical" evidence="6">
    <location>
        <begin position="102"/>
        <end position="122"/>
    </location>
</feature>
<name>A0A2V4RNL9_9PROT</name>
<feature type="transmembrane region" description="Helical" evidence="6">
    <location>
        <begin position="368"/>
        <end position="391"/>
    </location>
</feature>
<dbReference type="GO" id="GO:0055085">
    <property type="term" value="P:transmembrane transport"/>
    <property type="evidence" value="ECO:0007669"/>
    <property type="project" value="InterPro"/>
</dbReference>
<evidence type="ECO:0000259" key="7">
    <source>
        <dbReference type="Pfam" id="PF00324"/>
    </source>
</evidence>
<evidence type="ECO:0000256" key="3">
    <source>
        <dbReference type="ARBA" id="ARBA00022692"/>
    </source>
</evidence>
<dbReference type="Pfam" id="PF00324">
    <property type="entry name" value="AA_permease"/>
    <property type="match status" value="1"/>
</dbReference>
<dbReference type="PROSITE" id="PS00218">
    <property type="entry name" value="AMINO_ACID_PERMEASE_1"/>
    <property type="match status" value="1"/>
</dbReference>
<dbReference type="InterPro" id="IPR004840">
    <property type="entry name" value="Amino_acid_permease_CS"/>
</dbReference>
<evidence type="ECO:0000256" key="1">
    <source>
        <dbReference type="ARBA" id="ARBA00004141"/>
    </source>
</evidence>
<keyword evidence="5 6" id="KW-0472">Membrane</keyword>
<feature type="transmembrane region" description="Helical" evidence="6">
    <location>
        <begin position="440"/>
        <end position="458"/>
    </location>
</feature>
<dbReference type="Gene3D" id="1.20.1740.10">
    <property type="entry name" value="Amino acid/polyamine transporter I"/>
    <property type="match status" value="1"/>
</dbReference>
<dbReference type="PANTHER" id="PTHR43495">
    <property type="entry name" value="GABA PERMEASE"/>
    <property type="match status" value="1"/>
</dbReference>
<evidence type="ECO:0000256" key="2">
    <source>
        <dbReference type="ARBA" id="ARBA00022448"/>
    </source>
</evidence>
<keyword evidence="4 6" id="KW-1133">Transmembrane helix</keyword>
<feature type="domain" description="Amino acid permease/ SLC12A" evidence="7">
    <location>
        <begin position="34"/>
        <end position="447"/>
    </location>
</feature>
<evidence type="ECO:0000256" key="4">
    <source>
        <dbReference type="ARBA" id="ARBA00022989"/>
    </source>
</evidence>
<dbReference type="AlphaFoldDB" id="A0A2V4RNL9"/>
<protein>
    <recommendedName>
        <fullName evidence="7">Amino acid permease/ SLC12A domain-containing protein</fullName>
    </recommendedName>
</protein>
<feature type="transmembrane region" description="Helical" evidence="6">
    <location>
        <begin position="62"/>
        <end position="81"/>
    </location>
</feature>
<feature type="transmembrane region" description="Helical" evidence="6">
    <location>
        <begin position="412"/>
        <end position="434"/>
    </location>
</feature>
<comment type="subcellular location">
    <subcellularLocation>
        <location evidence="1">Membrane</location>
        <topology evidence="1">Multi-pass membrane protein</topology>
    </subcellularLocation>
</comment>
<reference evidence="8 9" key="1">
    <citation type="submission" date="2017-07" db="EMBL/GenBank/DDBJ databases">
        <title>A draft genome sequence of Komagataeibacter swingsii LMG 22125.</title>
        <authorList>
            <person name="Skraban J."/>
            <person name="Cleenwerck I."/>
            <person name="Vandamme P."/>
            <person name="Trcek J."/>
        </authorList>
    </citation>
    <scope>NUCLEOTIDE SEQUENCE [LARGE SCALE GENOMIC DNA]</scope>
    <source>
        <strain evidence="8 9">LMG 22125</strain>
    </source>
</reference>
<dbReference type="PANTHER" id="PTHR43495:SF5">
    <property type="entry name" value="GAMMA-AMINOBUTYRIC ACID PERMEASE"/>
    <property type="match status" value="1"/>
</dbReference>
<feature type="transmembrane region" description="Helical" evidence="6">
    <location>
        <begin position="35"/>
        <end position="56"/>
    </location>
</feature>
<organism evidence="8 9">
    <name type="scientific">Komagataeibacter swingsii</name>
    <dbReference type="NCBI Taxonomy" id="215220"/>
    <lineage>
        <taxon>Bacteria</taxon>
        <taxon>Pseudomonadati</taxon>
        <taxon>Pseudomonadota</taxon>
        <taxon>Alphaproteobacteria</taxon>
        <taxon>Acetobacterales</taxon>
        <taxon>Acetobacteraceae</taxon>
        <taxon>Komagataeibacter</taxon>
    </lineage>
</organism>
<feature type="transmembrane region" description="Helical" evidence="6">
    <location>
        <begin position="213"/>
        <end position="237"/>
    </location>
</feature>
<evidence type="ECO:0000256" key="5">
    <source>
        <dbReference type="ARBA" id="ARBA00023136"/>
    </source>
</evidence>
<feature type="transmembrane region" description="Helical" evidence="6">
    <location>
        <begin position="340"/>
        <end position="362"/>
    </location>
</feature>
<feature type="transmembrane region" description="Helical" evidence="6">
    <location>
        <begin position="258"/>
        <end position="275"/>
    </location>
</feature>
<dbReference type="InterPro" id="IPR004841">
    <property type="entry name" value="AA-permease/SLC12A_dom"/>
</dbReference>
<dbReference type="PIRSF" id="PIRSF006060">
    <property type="entry name" value="AA_transporter"/>
    <property type="match status" value="1"/>
</dbReference>
<keyword evidence="2" id="KW-0813">Transport</keyword>
<sequence length="484" mass="52055">MIVVHVGILQIYMQGYALMADENDNTAGQLRERHVSMIAIGGVIGAGLFVGSSAAISRAGPAVLLAYVFAGVQTMMIMRMLGEMVLNAPQSGSFIIQIRRGLGGHAAFVAGWAYWILWAIIAGTEVIAGSGLIENWIGLPRVAIEGILIAIMTASNLFSVRGYGEFEYWLSFMKISAVCIFITVCILSIFGFINTAPIQSAVTMRNVLPHGVLAVITIIPTIMMSLTGSEIATVAALETRNPSASVARAANSVPIKILLFYVISVALILYILPVNEVHSGFSPFLAALNQLHIPYATTAMAFVMFIAVMSCLNSAIYVTSRVMMEMATFGDAPFFLARRGSTGVPTAAIIMAAGVEAIVALFSTLSPGGIFTFLLSASGALILFDYFLAALAQIRLRKKMIGQNQTPDCPMWLFPTLSYLTAGSFLLVLVIMMFEAQTRFEIEFSSFIVIVITSISLLRSRCSGMKPNDGSIIRQDVHEKPGIG</sequence>
<keyword evidence="9" id="KW-1185">Reference proteome</keyword>
<evidence type="ECO:0000256" key="6">
    <source>
        <dbReference type="SAM" id="Phobius"/>
    </source>
</evidence>
<keyword evidence="3 6" id="KW-0812">Transmembrane</keyword>
<feature type="transmembrane region" description="Helical" evidence="6">
    <location>
        <begin position="295"/>
        <end position="319"/>
    </location>
</feature>
<feature type="transmembrane region" description="Helical" evidence="6">
    <location>
        <begin position="172"/>
        <end position="193"/>
    </location>
</feature>